<accession>A0A6P1T8C1</accession>
<proteinExistence type="predicted"/>
<reference evidence="3 4" key="1">
    <citation type="submission" date="2020-01" db="EMBL/GenBank/DDBJ databases">
        <title>The possibility of degradation of plastic by Microbulbifer hydrolyticus IRE-31.</title>
        <authorList>
            <person name="Liu L."/>
        </authorList>
    </citation>
    <scope>NUCLEOTIDE SEQUENCE [LARGE SCALE GENOMIC DNA]</scope>
    <source>
        <strain evidence="3 4">IRE-31</strain>
    </source>
</reference>
<dbReference type="RefSeq" id="WP_161857337.1">
    <property type="nucleotide sequence ID" value="NZ_CP047491.1"/>
</dbReference>
<organism evidence="2 5">
    <name type="scientific">Microbulbifer hydrolyticus</name>
    <dbReference type="NCBI Taxonomy" id="48074"/>
    <lineage>
        <taxon>Bacteria</taxon>
        <taxon>Pseudomonadati</taxon>
        <taxon>Pseudomonadota</taxon>
        <taxon>Gammaproteobacteria</taxon>
        <taxon>Cellvibrionales</taxon>
        <taxon>Microbulbiferaceae</taxon>
        <taxon>Microbulbifer</taxon>
    </lineage>
</organism>
<dbReference type="AlphaFoldDB" id="A0A6P1T8C1"/>
<dbReference type="InterPro" id="IPR021957">
    <property type="entry name" value="DUF3574"/>
</dbReference>
<dbReference type="Pfam" id="PF12098">
    <property type="entry name" value="DUF3574"/>
    <property type="match status" value="1"/>
</dbReference>
<evidence type="ECO:0000313" key="4">
    <source>
        <dbReference type="Proteomes" id="UP000464675"/>
    </source>
</evidence>
<evidence type="ECO:0000313" key="3">
    <source>
        <dbReference type="EMBL" id="QHQ38001.1"/>
    </source>
</evidence>
<dbReference type="EMBL" id="CP047491">
    <property type="protein sequence ID" value="QHQ38001.1"/>
    <property type="molecule type" value="Genomic_DNA"/>
</dbReference>
<keyword evidence="4" id="KW-1185">Reference proteome</keyword>
<dbReference type="EMBL" id="JACHHR010000002">
    <property type="protein sequence ID" value="MBB5211230.1"/>
    <property type="molecule type" value="Genomic_DNA"/>
</dbReference>
<name>A0A6P1T8C1_9GAMM</name>
<dbReference type="PROSITE" id="PS51257">
    <property type="entry name" value="PROKAR_LIPOPROTEIN"/>
    <property type="match status" value="1"/>
</dbReference>
<feature type="chain" id="PRO_5044645483" evidence="1">
    <location>
        <begin position="24"/>
        <end position="137"/>
    </location>
</feature>
<dbReference type="OrthoDB" id="5296954at2"/>
<sequence>MKVLAAMLMLPVLAACSSQPAQRCRPGETLQFHDLLYFGTATIDSARPAVTEAEWTRFLDEVLTQHFPEGLTVLQATGQWRSGSGTIMREGSYVLSLVHPGNSNAEESITAVIQAYKAAFDQKAVLRVRNPACVAFR</sequence>
<dbReference type="Proteomes" id="UP000563601">
    <property type="component" value="Unassembled WGS sequence"/>
</dbReference>
<evidence type="ECO:0000313" key="2">
    <source>
        <dbReference type="EMBL" id="MBB5211230.1"/>
    </source>
</evidence>
<gene>
    <name evidence="3" type="ORF">GTQ55_02625</name>
    <name evidence="2" type="ORF">HNQ53_001448</name>
</gene>
<reference evidence="2 5" key="2">
    <citation type="submission" date="2020-08" db="EMBL/GenBank/DDBJ databases">
        <title>Genomic Encyclopedia of Type Strains, Phase IV (KMG-IV): sequencing the most valuable type-strain genomes for metagenomic binning, comparative biology and taxonomic classification.</title>
        <authorList>
            <person name="Goeker M."/>
        </authorList>
    </citation>
    <scope>NUCLEOTIDE SEQUENCE [LARGE SCALE GENOMIC DNA]</scope>
    <source>
        <strain evidence="2 5">DSM 11525</strain>
    </source>
</reference>
<keyword evidence="1" id="KW-0732">Signal</keyword>
<dbReference type="Proteomes" id="UP000464675">
    <property type="component" value="Chromosome"/>
</dbReference>
<evidence type="ECO:0000256" key="1">
    <source>
        <dbReference type="SAM" id="SignalP"/>
    </source>
</evidence>
<evidence type="ECO:0000313" key="5">
    <source>
        <dbReference type="Proteomes" id="UP000563601"/>
    </source>
</evidence>
<protein>
    <submittedName>
        <fullName evidence="3">DUF3574 domain-containing protein</fullName>
    </submittedName>
</protein>
<feature type="signal peptide" evidence="1">
    <location>
        <begin position="1"/>
        <end position="23"/>
    </location>
</feature>